<name>A0A4R0GJ92_9ACTN</name>
<evidence type="ECO:0000313" key="1">
    <source>
        <dbReference type="EMBL" id="TCB97604.1"/>
    </source>
</evidence>
<comment type="caution">
    <text evidence="1">The sequence shown here is derived from an EMBL/GenBank/DDBJ whole genome shotgun (WGS) entry which is preliminary data.</text>
</comment>
<accession>A0A4R0GJ92</accession>
<dbReference type="OrthoDB" id="3396869at2"/>
<protein>
    <recommendedName>
        <fullName evidence="3">Resolvase/invertase-type recombinase catalytic domain-containing protein</fullName>
    </recommendedName>
</protein>
<keyword evidence="2" id="KW-1185">Reference proteome</keyword>
<proteinExistence type="predicted"/>
<sequence>MQTALIYVTAENLDRYTDRCAEYCNRLGLRLAAVVVDELDGGRWPEVAQMLMDGTVQVVVVADRDELPPDRTPRVDVVAEQRRRLGTGRSTCRPRLIR</sequence>
<organism evidence="1 2">
    <name type="scientific">Micromonospora zingiberis</name>
    <dbReference type="NCBI Taxonomy" id="2053011"/>
    <lineage>
        <taxon>Bacteria</taxon>
        <taxon>Bacillati</taxon>
        <taxon>Actinomycetota</taxon>
        <taxon>Actinomycetes</taxon>
        <taxon>Micromonosporales</taxon>
        <taxon>Micromonosporaceae</taxon>
        <taxon>Micromonospora</taxon>
    </lineage>
</organism>
<dbReference type="RefSeq" id="WP_131303651.1">
    <property type="nucleotide sequence ID" value="NZ_SJJR01000006.1"/>
</dbReference>
<reference evidence="1 2" key="1">
    <citation type="submission" date="2019-02" db="EMBL/GenBank/DDBJ databases">
        <title>Jishengella sp. nov., isolated from a root of Zingiber montanum.</title>
        <authorList>
            <person name="Kuncharoen N."/>
            <person name="Kudo T."/>
            <person name="Masahiro Y."/>
            <person name="Ohkuma M."/>
            <person name="Tanasupawat S."/>
        </authorList>
    </citation>
    <scope>NUCLEOTIDE SEQUENCE [LARGE SCALE GENOMIC DNA]</scope>
    <source>
        <strain evidence="1 2">PLAI 1-1</strain>
    </source>
</reference>
<gene>
    <name evidence="1" type="ORF">E0H26_11850</name>
</gene>
<dbReference type="AlphaFoldDB" id="A0A4R0GJ92"/>
<evidence type="ECO:0000313" key="2">
    <source>
        <dbReference type="Proteomes" id="UP000292274"/>
    </source>
</evidence>
<evidence type="ECO:0008006" key="3">
    <source>
        <dbReference type="Google" id="ProtNLM"/>
    </source>
</evidence>
<dbReference type="EMBL" id="SJJR01000006">
    <property type="protein sequence ID" value="TCB97604.1"/>
    <property type="molecule type" value="Genomic_DNA"/>
</dbReference>
<dbReference type="Proteomes" id="UP000292274">
    <property type="component" value="Unassembled WGS sequence"/>
</dbReference>